<dbReference type="EMBL" id="CP108318">
    <property type="protein sequence ID" value="WTW65340.1"/>
    <property type="molecule type" value="Genomic_DNA"/>
</dbReference>
<sequence>MSGGFSIAVVGGGAAAVCLLDALAHTDHPGGTLTVFEPSPHLWRGRPYQVDADTLTINMVPADMSVRAGDPGHFAYWLAGRDKATGRPTPADPHSGATFAPRTVYGEYLEQTAYAAMGILRRKGWRVDLIGAPITSASRYAQRVMLQTKDGRARVFDYAVLAVGRGAPEDVYGLDGADGYIPDPYPAVERLHTIGTDEHVAVLGSGLTAVDTVRYLAAMGHRGGITLVSRHGVLPAVRQEPADFQVRHATQPRIRALAAQGGEFTLADLLDIFRKELADAGSDPQTVTREIASTFTEDPVSRLRRQLGLVDSKDLGLRILQRAIPDVGPDLWPLLRDTDRTRLLHTHTRTLMSLCCPMPPGSAALLLDLAEQGQLDIRCGLRHVEAEGKNSFTLTTRTGAFHADRIVNTISASRLRIPHGAQRLVTSLLRSRNAVPNPYGGLMIERATSRLTVASQPDPRLYALGDLAAGALLFTWGIPSLVDRARDITEAIGAHHQAVLQTPELLSA</sequence>
<dbReference type="AlphaFoldDB" id="A0AAU2VDG1"/>
<gene>
    <name evidence="2" type="ORF">OG549_34460</name>
</gene>
<reference evidence="2" key="1">
    <citation type="submission" date="2022-10" db="EMBL/GenBank/DDBJ databases">
        <title>The complete genomes of actinobacterial strains from the NBC collection.</title>
        <authorList>
            <person name="Joergensen T.S."/>
            <person name="Alvarez Arevalo M."/>
            <person name="Sterndorff E.B."/>
            <person name="Faurdal D."/>
            <person name="Vuksanovic O."/>
            <person name="Mourched A.-S."/>
            <person name="Charusanti P."/>
            <person name="Shaw S."/>
            <person name="Blin K."/>
            <person name="Weber T."/>
        </authorList>
    </citation>
    <scope>NUCLEOTIDE SEQUENCE</scope>
    <source>
        <strain evidence="2">NBC_00003</strain>
    </source>
</reference>
<protein>
    <submittedName>
        <fullName evidence="2">FAD/NAD(P)-binding protein</fullName>
    </submittedName>
</protein>
<dbReference type="InterPro" id="IPR038732">
    <property type="entry name" value="HpyO/CreE_NAD-binding"/>
</dbReference>
<dbReference type="InterPro" id="IPR052189">
    <property type="entry name" value="L-asp_N-monooxygenase_NS-form"/>
</dbReference>
<dbReference type="InterPro" id="IPR036188">
    <property type="entry name" value="FAD/NAD-bd_sf"/>
</dbReference>
<evidence type="ECO:0000259" key="1">
    <source>
        <dbReference type="Pfam" id="PF13454"/>
    </source>
</evidence>
<proteinExistence type="predicted"/>
<dbReference type="Pfam" id="PF13454">
    <property type="entry name" value="NAD_binding_9"/>
    <property type="match status" value="1"/>
</dbReference>
<dbReference type="PANTHER" id="PTHR40254:SF1">
    <property type="entry name" value="BLR0577 PROTEIN"/>
    <property type="match status" value="1"/>
</dbReference>
<evidence type="ECO:0000313" key="2">
    <source>
        <dbReference type="EMBL" id="WTW65340.1"/>
    </source>
</evidence>
<feature type="domain" description="FAD-dependent urate hydroxylase HpyO/Asp monooxygenase CreE-like FAD/NAD(P)-binding" evidence="1">
    <location>
        <begin position="8"/>
        <end position="165"/>
    </location>
</feature>
<dbReference type="PANTHER" id="PTHR40254">
    <property type="entry name" value="BLR0577 PROTEIN"/>
    <property type="match status" value="1"/>
</dbReference>
<organism evidence="2">
    <name type="scientific">Streptomyces sp. NBC_00003</name>
    <dbReference type="NCBI Taxonomy" id="2903608"/>
    <lineage>
        <taxon>Bacteria</taxon>
        <taxon>Bacillati</taxon>
        <taxon>Actinomycetota</taxon>
        <taxon>Actinomycetes</taxon>
        <taxon>Kitasatosporales</taxon>
        <taxon>Streptomycetaceae</taxon>
        <taxon>Streptomyces</taxon>
    </lineage>
</organism>
<accession>A0AAU2VDG1</accession>
<name>A0AAU2VDG1_9ACTN</name>
<dbReference type="Gene3D" id="3.50.50.60">
    <property type="entry name" value="FAD/NAD(P)-binding domain"/>
    <property type="match status" value="1"/>
</dbReference>
<dbReference type="SUPFAM" id="SSF51905">
    <property type="entry name" value="FAD/NAD(P)-binding domain"/>
    <property type="match status" value="2"/>
</dbReference>